<dbReference type="CDD" id="cd00805">
    <property type="entry name" value="TyrRS_core"/>
    <property type="match status" value="1"/>
</dbReference>
<feature type="short sequence motif" description="'KMSKS' region" evidence="8">
    <location>
        <begin position="228"/>
        <end position="232"/>
    </location>
</feature>
<keyword evidence="1 8" id="KW-0436">Ligase</keyword>
<dbReference type="SUPFAM" id="SSF55174">
    <property type="entry name" value="Alpha-L RNA-binding motif"/>
    <property type="match status" value="1"/>
</dbReference>
<dbReference type="InterPro" id="IPR002307">
    <property type="entry name" value="Tyr-tRNA-ligase"/>
</dbReference>
<dbReference type="SUPFAM" id="SSF52374">
    <property type="entry name" value="Nucleotidylyl transferase"/>
    <property type="match status" value="1"/>
</dbReference>
<dbReference type="PANTHER" id="PTHR11766:SF0">
    <property type="entry name" value="TYROSINE--TRNA LIGASE, MITOCHONDRIAL"/>
    <property type="match status" value="1"/>
</dbReference>
<dbReference type="HAMAP" id="MF_02006">
    <property type="entry name" value="Tyr_tRNA_synth_type1"/>
    <property type="match status" value="1"/>
</dbReference>
<comment type="caution">
    <text evidence="11">The sequence shown here is derived from an EMBL/GenBank/DDBJ whole genome shotgun (WGS) entry which is preliminary data.</text>
</comment>
<keyword evidence="12" id="KW-1185">Reference proteome</keyword>
<feature type="domain" description="RNA-binding S4" evidence="10">
    <location>
        <begin position="354"/>
        <end position="411"/>
    </location>
</feature>
<comment type="function">
    <text evidence="8">Catalyzes the attachment of tyrosine to tRNA(Tyr) in a two-step reaction: tyrosine is first activated by ATP to form Tyr-AMP and then transferred to the acceptor end of tRNA(Tyr).</text>
</comment>
<comment type="caution">
    <text evidence="8">Lacks conserved residue(s) required for the propagation of feature annotation.</text>
</comment>
<dbReference type="InterPro" id="IPR054608">
    <property type="entry name" value="SYY-like_C"/>
</dbReference>
<comment type="catalytic activity">
    <reaction evidence="7 8">
        <text>tRNA(Tyr) + L-tyrosine + ATP = L-tyrosyl-tRNA(Tyr) + AMP + diphosphate + H(+)</text>
        <dbReference type="Rhea" id="RHEA:10220"/>
        <dbReference type="Rhea" id="RHEA-COMP:9706"/>
        <dbReference type="Rhea" id="RHEA-COMP:9707"/>
        <dbReference type="ChEBI" id="CHEBI:15378"/>
        <dbReference type="ChEBI" id="CHEBI:30616"/>
        <dbReference type="ChEBI" id="CHEBI:33019"/>
        <dbReference type="ChEBI" id="CHEBI:58315"/>
        <dbReference type="ChEBI" id="CHEBI:78442"/>
        <dbReference type="ChEBI" id="CHEBI:78536"/>
        <dbReference type="ChEBI" id="CHEBI:456215"/>
        <dbReference type="EC" id="6.1.1.1"/>
    </reaction>
</comment>
<organism evidence="11 12">
    <name type="scientific">Microlunatus panaciterrae</name>
    <dbReference type="NCBI Taxonomy" id="400768"/>
    <lineage>
        <taxon>Bacteria</taxon>
        <taxon>Bacillati</taxon>
        <taxon>Actinomycetota</taxon>
        <taxon>Actinomycetes</taxon>
        <taxon>Propionibacteriales</taxon>
        <taxon>Propionibacteriaceae</taxon>
        <taxon>Microlunatus</taxon>
    </lineage>
</organism>
<evidence type="ECO:0000256" key="1">
    <source>
        <dbReference type="ARBA" id="ARBA00022598"/>
    </source>
</evidence>
<name>A0ABS2RN86_9ACTN</name>
<dbReference type="GO" id="GO:0004831">
    <property type="term" value="F:tyrosine-tRNA ligase activity"/>
    <property type="evidence" value="ECO:0007669"/>
    <property type="project" value="UniProtKB-EC"/>
</dbReference>
<dbReference type="InterPro" id="IPR024088">
    <property type="entry name" value="Tyr-tRNA-ligase_bac-type"/>
</dbReference>
<feature type="binding site" evidence="8">
    <location>
        <position position="168"/>
    </location>
    <ligand>
        <name>L-tyrosine</name>
        <dbReference type="ChEBI" id="CHEBI:58315"/>
    </ligand>
</feature>
<keyword evidence="5 8" id="KW-0648">Protein biosynthesis</keyword>
<dbReference type="RefSeq" id="WP_204919773.1">
    <property type="nucleotide sequence ID" value="NZ_BAAAQP010000003.1"/>
</dbReference>
<dbReference type="Gene3D" id="3.10.290.10">
    <property type="entry name" value="RNA-binding S4 domain"/>
    <property type="match status" value="1"/>
</dbReference>
<dbReference type="EMBL" id="JAFBCF010000001">
    <property type="protein sequence ID" value="MBM7800455.1"/>
    <property type="molecule type" value="Genomic_DNA"/>
</dbReference>
<feature type="binding site" evidence="8">
    <location>
        <position position="231"/>
    </location>
    <ligand>
        <name>ATP</name>
        <dbReference type="ChEBI" id="CHEBI:30616"/>
    </ligand>
</feature>
<evidence type="ECO:0000256" key="8">
    <source>
        <dbReference type="HAMAP-Rule" id="MF_02006"/>
    </source>
</evidence>
<dbReference type="EC" id="6.1.1.1" evidence="8"/>
<evidence type="ECO:0000256" key="6">
    <source>
        <dbReference type="ARBA" id="ARBA00023146"/>
    </source>
</evidence>
<reference evidence="11 12" key="1">
    <citation type="submission" date="2021-01" db="EMBL/GenBank/DDBJ databases">
        <title>Sequencing the genomes of 1000 actinobacteria strains.</title>
        <authorList>
            <person name="Klenk H.-P."/>
        </authorList>
    </citation>
    <scope>NUCLEOTIDE SEQUENCE [LARGE SCALE GENOMIC DNA]</scope>
    <source>
        <strain evidence="11 12">DSM 18662</strain>
    </source>
</reference>
<accession>A0ABS2RN86</accession>
<feature type="binding site" evidence="8">
    <location>
        <position position="172"/>
    </location>
    <ligand>
        <name>L-tyrosine</name>
        <dbReference type="ChEBI" id="CHEBI:58315"/>
    </ligand>
</feature>
<dbReference type="InterPro" id="IPR002305">
    <property type="entry name" value="aa-tRNA-synth_Ic"/>
</dbReference>
<evidence type="ECO:0000313" key="11">
    <source>
        <dbReference type="EMBL" id="MBM7800455.1"/>
    </source>
</evidence>
<comment type="subcellular location">
    <subcellularLocation>
        <location evidence="8">Cytoplasm</location>
    </subcellularLocation>
</comment>
<evidence type="ECO:0000256" key="3">
    <source>
        <dbReference type="ARBA" id="ARBA00022840"/>
    </source>
</evidence>
<comment type="subunit">
    <text evidence="8">Homodimer.</text>
</comment>
<keyword evidence="6 8" id="KW-0030">Aminoacyl-tRNA synthetase</keyword>
<evidence type="ECO:0000256" key="9">
    <source>
        <dbReference type="PROSITE-ProRule" id="PRU00182"/>
    </source>
</evidence>
<sequence>MTSVLDELKWRGLVADSTDEAALVEHLQAGPVTFYVGFDPTAPSLHFGNLVQLIVAGHLQRAGHRPLILVGGSTGMIGDPKETGERVLNSPEVVAAWVEKIRAQVQRFVSFDGDNAARVVNNLDWTGSLGTLEFLRDVGKHFPVNRMLARDVVRSRLEGGISYTEFSYVLLQAMDYRELFRQYGCTLQFGGSDQWGNITAGVELLRRSDGKRVHALATPLLTKADGSKFGKTETGTVWLDPELTSPYAFHQYFLNAEDAKVIEYLKVFSPRSQEEIEALERETRESPHRRAAQRALADDVTAFVHSAAERDAAIAAAEALFGRSELADLDESTLSGVLQEIGAVEIVAGGELPMVVDVLEASGVVPSKSAARRAIAEGGAYINNTKVADVDARLTAEDLLHGRFVVARRGKKTVGGTTIKR</sequence>
<dbReference type="InterPro" id="IPR014729">
    <property type="entry name" value="Rossmann-like_a/b/a_fold"/>
</dbReference>
<comment type="similarity">
    <text evidence="8">Belongs to the class-I aminoacyl-tRNA synthetase family. TyrS type 1 subfamily.</text>
</comment>
<dbReference type="Gene3D" id="1.10.240.10">
    <property type="entry name" value="Tyrosyl-Transfer RNA Synthetase"/>
    <property type="match status" value="1"/>
</dbReference>
<keyword evidence="3 8" id="KW-0067">ATP-binding</keyword>
<evidence type="ECO:0000313" key="12">
    <source>
        <dbReference type="Proteomes" id="UP000704762"/>
    </source>
</evidence>
<dbReference type="Gene3D" id="3.40.50.620">
    <property type="entry name" value="HUPs"/>
    <property type="match status" value="1"/>
</dbReference>
<keyword evidence="8" id="KW-0963">Cytoplasm</keyword>
<evidence type="ECO:0000256" key="2">
    <source>
        <dbReference type="ARBA" id="ARBA00022741"/>
    </source>
</evidence>
<keyword evidence="4 9" id="KW-0694">RNA-binding</keyword>
<dbReference type="PROSITE" id="PS50889">
    <property type="entry name" value="S4"/>
    <property type="match status" value="1"/>
</dbReference>
<dbReference type="NCBIfam" id="TIGR00234">
    <property type="entry name" value="tyrS"/>
    <property type="match status" value="1"/>
</dbReference>
<feature type="binding site" evidence="8">
    <location>
        <position position="35"/>
    </location>
    <ligand>
        <name>L-tyrosine</name>
        <dbReference type="ChEBI" id="CHEBI:58315"/>
    </ligand>
</feature>
<dbReference type="InterPro" id="IPR036986">
    <property type="entry name" value="S4_RNA-bd_sf"/>
</dbReference>
<dbReference type="Pfam" id="PF00579">
    <property type="entry name" value="tRNA-synt_1b"/>
    <property type="match status" value="1"/>
</dbReference>
<keyword evidence="2 8" id="KW-0547">Nucleotide-binding</keyword>
<dbReference type="InterPro" id="IPR024107">
    <property type="entry name" value="Tyr-tRNA-ligase_bac_1"/>
</dbReference>
<evidence type="ECO:0000256" key="4">
    <source>
        <dbReference type="ARBA" id="ARBA00022884"/>
    </source>
</evidence>
<evidence type="ECO:0000256" key="5">
    <source>
        <dbReference type="ARBA" id="ARBA00022917"/>
    </source>
</evidence>
<evidence type="ECO:0000256" key="7">
    <source>
        <dbReference type="ARBA" id="ARBA00048248"/>
    </source>
</evidence>
<dbReference type="Pfam" id="PF22421">
    <property type="entry name" value="SYY_C-terminal"/>
    <property type="match status" value="1"/>
</dbReference>
<dbReference type="InterPro" id="IPR002942">
    <property type="entry name" value="S4_RNA-bd"/>
</dbReference>
<dbReference type="Proteomes" id="UP000704762">
    <property type="component" value="Unassembled WGS sequence"/>
</dbReference>
<dbReference type="PRINTS" id="PR01040">
    <property type="entry name" value="TRNASYNTHTYR"/>
</dbReference>
<protein>
    <recommendedName>
        <fullName evidence="8">Tyrosine--tRNA ligase</fullName>
        <ecNumber evidence="8">6.1.1.1</ecNumber>
    </recommendedName>
    <alternativeName>
        <fullName evidence="8">Tyrosyl-tRNA synthetase</fullName>
        <shortName evidence="8">TyrRS</shortName>
    </alternativeName>
</protein>
<gene>
    <name evidence="8" type="primary">tyrS</name>
    <name evidence="11" type="ORF">JOE57_003376</name>
</gene>
<proteinExistence type="inferred from homology"/>
<dbReference type="CDD" id="cd00165">
    <property type="entry name" value="S4"/>
    <property type="match status" value="1"/>
</dbReference>
<dbReference type="SMART" id="SM00363">
    <property type="entry name" value="S4"/>
    <property type="match status" value="1"/>
</dbReference>
<evidence type="ECO:0000259" key="10">
    <source>
        <dbReference type="SMART" id="SM00363"/>
    </source>
</evidence>
<dbReference type="PANTHER" id="PTHR11766">
    <property type="entry name" value="TYROSYL-TRNA SYNTHETASE"/>
    <property type="match status" value="1"/>
</dbReference>